<dbReference type="AlphaFoldDB" id="A0A9D1UEV0"/>
<evidence type="ECO:0000256" key="2">
    <source>
        <dbReference type="ARBA" id="ARBA00022598"/>
    </source>
</evidence>
<dbReference type="InterPro" id="IPR036651">
    <property type="entry name" value="Gln_synt_N_sf"/>
</dbReference>
<dbReference type="PANTHER" id="PTHR43785">
    <property type="entry name" value="GAMMA-GLUTAMYLPUTRESCINE SYNTHETASE"/>
    <property type="match status" value="1"/>
</dbReference>
<dbReference type="Pfam" id="PF03951">
    <property type="entry name" value="Gln-synt_N"/>
    <property type="match status" value="1"/>
</dbReference>
<dbReference type="Pfam" id="PF00120">
    <property type="entry name" value="Gln-synt_C"/>
    <property type="match status" value="1"/>
</dbReference>
<comment type="similarity">
    <text evidence="1 5 6">Belongs to the glutamine synthetase family.</text>
</comment>
<dbReference type="SMART" id="SM01230">
    <property type="entry name" value="Gln-synt_C"/>
    <property type="match status" value="1"/>
</dbReference>
<evidence type="ECO:0000256" key="5">
    <source>
        <dbReference type="PROSITE-ProRule" id="PRU01330"/>
    </source>
</evidence>
<dbReference type="PROSITE" id="PS51986">
    <property type="entry name" value="GS_BETA_GRASP"/>
    <property type="match status" value="1"/>
</dbReference>
<gene>
    <name evidence="9" type="ORF">H9873_10420</name>
</gene>
<comment type="caution">
    <text evidence="9">The sequence shown here is derived from an EMBL/GenBank/DDBJ whole genome shotgun (WGS) entry which is preliminary data.</text>
</comment>
<reference evidence="9" key="2">
    <citation type="submission" date="2021-04" db="EMBL/GenBank/DDBJ databases">
        <authorList>
            <person name="Gilroy R."/>
        </authorList>
    </citation>
    <scope>NUCLEOTIDE SEQUENCE</scope>
    <source>
        <strain evidence="9">ChiSxjej1B13-11762</strain>
    </source>
</reference>
<keyword evidence="3" id="KW-0547">Nucleotide-binding</keyword>
<evidence type="ECO:0000259" key="7">
    <source>
        <dbReference type="PROSITE" id="PS51986"/>
    </source>
</evidence>
<dbReference type="GO" id="GO:0006542">
    <property type="term" value="P:glutamine biosynthetic process"/>
    <property type="evidence" value="ECO:0007669"/>
    <property type="project" value="InterPro"/>
</dbReference>
<dbReference type="InterPro" id="IPR008147">
    <property type="entry name" value="Gln_synt_N"/>
</dbReference>
<dbReference type="SUPFAM" id="SSF54368">
    <property type="entry name" value="Glutamine synthetase, N-terminal domain"/>
    <property type="match status" value="1"/>
</dbReference>
<sequence length="429" mass="48733">MAKYTEREILEMIEDEDVKFIRLQFVDLFGMLKNIAVTAGQMEKALAGRCRVEGFHITGMNELGHRQIFLKPDLDTFAILPWRPQQGKVARFLCDLTDRQGNLLKDSPRYILRRVLEDAKQDGYHIDLYPECEFFLFQTDEEGKPTTETGEMAGYLDVAPLDGGENARRDMILTLEEMGFEIKSSHHENAPAQHEVDFKPSRGVKVADQVVTFRSTVRTVAQRHGLHATFMPKPRTDLPGSAMSLNIAVFRDGKNIFTDPEAPDRMSQEAHGFIAGLLEHMNGITAISNPVVNSYKRLKARFYAPTERFWSVEDYHAPILVTEGENREICVEWKLPDGAANPYLTIAAAVAAGLDGMRQKKEVLPVEEKAGALPGTLKEAVAAFAEDSFLRNAVGQNYASMYIHEKQKEWERYAKEVTDWEMREYLHKF</sequence>
<dbReference type="Proteomes" id="UP000824263">
    <property type="component" value="Unassembled WGS sequence"/>
</dbReference>
<feature type="domain" description="GS beta-grasp" evidence="7">
    <location>
        <begin position="16"/>
        <end position="101"/>
    </location>
</feature>
<dbReference type="PANTHER" id="PTHR43785:SF12">
    <property type="entry name" value="TYPE-1 GLUTAMINE SYNTHETASE 2"/>
    <property type="match status" value="1"/>
</dbReference>
<organism evidence="9 10">
    <name type="scientific">Candidatus Dorea gallistercoris</name>
    <dbReference type="NCBI Taxonomy" id="2838542"/>
    <lineage>
        <taxon>Bacteria</taxon>
        <taxon>Bacillati</taxon>
        <taxon>Bacillota</taxon>
        <taxon>Clostridia</taxon>
        <taxon>Lachnospirales</taxon>
        <taxon>Lachnospiraceae</taxon>
        <taxon>Dorea</taxon>
    </lineage>
</organism>
<accession>A0A9D1UEV0</accession>
<reference evidence="9" key="1">
    <citation type="journal article" date="2021" name="PeerJ">
        <title>Extensive microbial diversity within the chicken gut microbiome revealed by metagenomics and culture.</title>
        <authorList>
            <person name="Gilroy R."/>
            <person name="Ravi A."/>
            <person name="Getino M."/>
            <person name="Pursley I."/>
            <person name="Horton D.L."/>
            <person name="Alikhan N.F."/>
            <person name="Baker D."/>
            <person name="Gharbi K."/>
            <person name="Hall N."/>
            <person name="Watson M."/>
            <person name="Adriaenssens E.M."/>
            <person name="Foster-Nyarko E."/>
            <person name="Jarju S."/>
            <person name="Secka A."/>
            <person name="Antonio M."/>
            <person name="Oren A."/>
            <person name="Chaudhuri R.R."/>
            <person name="La Ragione R."/>
            <person name="Hildebrand F."/>
            <person name="Pallen M.J."/>
        </authorList>
    </citation>
    <scope>NUCLEOTIDE SEQUENCE</scope>
    <source>
        <strain evidence="9">ChiSxjej1B13-11762</strain>
    </source>
</reference>
<feature type="domain" description="GS catalytic" evidence="8">
    <location>
        <begin position="108"/>
        <end position="429"/>
    </location>
</feature>
<dbReference type="GO" id="GO:0004356">
    <property type="term" value="F:glutamine synthetase activity"/>
    <property type="evidence" value="ECO:0007669"/>
    <property type="project" value="InterPro"/>
</dbReference>
<evidence type="ECO:0000256" key="3">
    <source>
        <dbReference type="ARBA" id="ARBA00022741"/>
    </source>
</evidence>
<dbReference type="GO" id="GO:0005524">
    <property type="term" value="F:ATP binding"/>
    <property type="evidence" value="ECO:0007669"/>
    <property type="project" value="UniProtKB-KW"/>
</dbReference>
<evidence type="ECO:0000256" key="6">
    <source>
        <dbReference type="RuleBase" id="RU000384"/>
    </source>
</evidence>
<evidence type="ECO:0000313" key="9">
    <source>
        <dbReference type="EMBL" id="HIW84718.1"/>
    </source>
</evidence>
<evidence type="ECO:0000256" key="4">
    <source>
        <dbReference type="ARBA" id="ARBA00022840"/>
    </source>
</evidence>
<evidence type="ECO:0000256" key="1">
    <source>
        <dbReference type="ARBA" id="ARBA00009897"/>
    </source>
</evidence>
<dbReference type="InterPro" id="IPR014746">
    <property type="entry name" value="Gln_synth/guanido_kin_cat_dom"/>
</dbReference>
<dbReference type="PROSITE" id="PS51987">
    <property type="entry name" value="GS_CATALYTIC"/>
    <property type="match status" value="1"/>
</dbReference>
<evidence type="ECO:0000313" key="10">
    <source>
        <dbReference type="Proteomes" id="UP000824263"/>
    </source>
</evidence>
<dbReference type="Gene3D" id="3.30.590.10">
    <property type="entry name" value="Glutamine synthetase/guanido kinase, catalytic domain"/>
    <property type="match status" value="1"/>
</dbReference>
<dbReference type="SUPFAM" id="SSF55931">
    <property type="entry name" value="Glutamine synthetase/guanido kinase"/>
    <property type="match status" value="1"/>
</dbReference>
<dbReference type="Gene3D" id="3.10.20.70">
    <property type="entry name" value="Glutamine synthetase, N-terminal domain"/>
    <property type="match status" value="1"/>
</dbReference>
<proteinExistence type="inferred from homology"/>
<evidence type="ECO:0000259" key="8">
    <source>
        <dbReference type="PROSITE" id="PS51987"/>
    </source>
</evidence>
<dbReference type="InterPro" id="IPR008146">
    <property type="entry name" value="Gln_synth_cat_dom"/>
</dbReference>
<keyword evidence="2" id="KW-0436">Ligase</keyword>
<keyword evidence="4" id="KW-0067">ATP-binding</keyword>
<name>A0A9D1UEV0_9FIRM</name>
<protein>
    <submittedName>
        <fullName evidence="9">Glutamine synthetase family protein</fullName>
    </submittedName>
</protein>
<dbReference type="EMBL" id="DXGF01000184">
    <property type="protein sequence ID" value="HIW84718.1"/>
    <property type="molecule type" value="Genomic_DNA"/>
</dbReference>